<keyword evidence="1" id="KW-0472">Membrane</keyword>
<keyword evidence="1" id="KW-0812">Transmembrane</keyword>
<protein>
    <recommendedName>
        <fullName evidence="3">DUF4190 domain-containing protein</fullName>
    </recommendedName>
</protein>
<proteinExistence type="predicted"/>
<name>A0A6J4QD99_9ACTN</name>
<sequence>MYYEGRNILFGRSTMTEPPQPYYSPEDRPARRRGRNLAIAGIVSGAISFLVIPILFGPLGALLGILGLARGERRLGTIAIAVSVLGLVVGFILSFLVIYANGV</sequence>
<evidence type="ECO:0000313" key="2">
    <source>
        <dbReference type="EMBL" id="CAA9440478.1"/>
    </source>
</evidence>
<feature type="transmembrane region" description="Helical" evidence="1">
    <location>
        <begin position="78"/>
        <end position="100"/>
    </location>
</feature>
<dbReference type="EMBL" id="CADCVB010000158">
    <property type="protein sequence ID" value="CAA9440478.1"/>
    <property type="molecule type" value="Genomic_DNA"/>
</dbReference>
<evidence type="ECO:0008006" key="3">
    <source>
        <dbReference type="Google" id="ProtNLM"/>
    </source>
</evidence>
<dbReference type="AlphaFoldDB" id="A0A6J4QD99"/>
<organism evidence="2">
    <name type="scientific">uncultured Rubrobacteraceae bacterium</name>
    <dbReference type="NCBI Taxonomy" id="349277"/>
    <lineage>
        <taxon>Bacteria</taxon>
        <taxon>Bacillati</taxon>
        <taxon>Actinomycetota</taxon>
        <taxon>Rubrobacteria</taxon>
        <taxon>Rubrobacterales</taxon>
        <taxon>Rubrobacteraceae</taxon>
        <taxon>environmental samples</taxon>
    </lineage>
</organism>
<reference evidence="2" key="1">
    <citation type="submission" date="2020-02" db="EMBL/GenBank/DDBJ databases">
        <authorList>
            <person name="Meier V. D."/>
        </authorList>
    </citation>
    <scope>NUCLEOTIDE SEQUENCE</scope>
    <source>
        <strain evidence="2">AVDCRST_MAG78</strain>
    </source>
</reference>
<evidence type="ECO:0000256" key="1">
    <source>
        <dbReference type="SAM" id="Phobius"/>
    </source>
</evidence>
<feature type="transmembrane region" description="Helical" evidence="1">
    <location>
        <begin position="37"/>
        <end position="66"/>
    </location>
</feature>
<keyword evidence="1" id="KW-1133">Transmembrane helix</keyword>
<gene>
    <name evidence="2" type="ORF">AVDCRST_MAG78-2386</name>
</gene>
<accession>A0A6J4QD99</accession>